<keyword evidence="3" id="KW-0540">Nuclease</keyword>
<dbReference type="HOGENOM" id="CLU_351399_0_0_1"/>
<gene>
    <name evidence="3" type="ordered locus">MTR_7g108440</name>
</gene>
<dbReference type="GO" id="GO:0004519">
    <property type="term" value="F:endonuclease activity"/>
    <property type="evidence" value="ECO:0007669"/>
    <property type="project" value="UniProtKB-KW"/>
</dbReference>
<protein>
    <submittedName>
        <fullName evidence="3">Endonuclease/exonuclease/phosphatase family protein</fullName>
    </submittedName>
</protein>
<accession>A0A0C3WEQ8</accession>
<reference evidence="3 5" key="1">
    <citation type="journal article" date="2011" name="Nature">
        <title>The Medicago genome provides insight into the evolution of rhizobial symbioses.</title>
        <authorList>
            <person name="Young N.D."/>
            <person name="Debelle F."/>
            <person name="Oldroyd G.E."/>
            <person name="Geurts R."/>
            <person name="Cannon S.B."/>
            <person name="Udvardi M.K."/>
            <person name="Benedito V.A."/>
            <person name="Mayer K.F."/>
            <person name="Gouzy J."/>
            <person name="Schoof H."/>
            <person name="Van de Peer Y."/>
            <person name="Proost S."/>
            <person name="Cook D.R."/>
            <person name="Meyers B.C."/>
            <person name="Spannagl M."/>
            <person name="Cheung F."/>
            <person name="De Mita S."/>
            <person name="Krishnakumar V."/>
            <person name="Gundlach H."/>
            <person name="Zhou S."/>
            <person name="Mudge J."/>
            <person name="Bharti A.K."/>
            <person name="Murray J.D."/>
            <person name="Naoumkina M.A."/>
            <person name="Rosen B."/>
            <person name="Silverstein K.A."/>
            <person name="Tang H."/>
            <person name="Rombauts S."/>
            <person name="Zhao P.X."/>
            <person name="Zhou P."/>
            <person name="Barbe V."/>
            <person name="Bardou P."/>
            <person name="Bechner M."/>
            <person name="Bellec A."/>
            <person name="Berger A."/>
            <person name="Berges H."/>
            <person name="Bidwell S."/>
            <person name="Bisseling T."/>
            <person name="Choisne N."/>
            <person name="Couloux A."/>
            <person name="Denny R."/>
            <person name="Deshpande S."/>
            <person name="Dai X."/>
            <person name="Doyle J.J."/>
            <person name="Dudez A.M."/>
            <person name="Farmer A.D."/>
            <person name="Fouteau S."/>
            <person name="Franken C."/>
            <person name="Gibelin C."/>
            <person name="Gish J."/>
            <person name="Goldstein S."/>
            <person name="Gonzalez A.J."/>
            <person name="Green P.J."/>
            <person name="Hallab A."/>
            <person name="Hartog M."/>
            <person name="Hua A."/>
            <person name="Humphray S.J."/>
            <person name="Jeong D.H."/>
            <person name="Jing Y."/>
            <person name="Jocker A."/>
            <person name="Kenton S.M."/>
            <person name="Kim D.J."/>
            <person name="Klee K."/>
            <person name="Lai H."/>
            <person name="Lang C."/>
            <person name="Lin S."/>
            <person name="Macmil S.L."/>
            <person name="Magdelenat G."/>
            <person name="Matthews L."/>
            <person name="McCorrison J."/>
            <person name="Monaghan E.L."/>
            <person name="Mun J.H."/>
            <person name="Najar F.Z."/>
            <person name="Nicholson C."/>
            <person name="Noirot C."/>
            <person name="O'Bleness M."/>
            <person name="Paule C.R."/>
            <person name="Poulain J."/>
            <person name="Prion F."/>
            <person name="Qin B."/>
            <person name="Qu C."/>
            <person name="Retzel E.F."/>
            <person name="Riddle C."/>
            <person name="Sallet E."/>
            <person name="Samain S."/>
            <person name="Samson N."/>
            <person name="Sanders I."/>
            <person name="Saurat O."/>
            <person name="Scarpelli C."/>
            <person name="Schiex T."/>
            <person name="Segurens B."/>
            <person name="Severin A.J."/>
            <person name="Sherrier D.J."/>
            <person name="Shi R."/>
            <person name="Sims S."/>
            <person name="Singer S.R."/>
            <person name="Sinharoy S."/>
            <person name="Sterck L."/>
            <person name="Viollet A."/>
            <person name="Wang B.B."/>
            <person name="Wang K."/>
            <person name="Wang M."/>
            <person name="Wang X."/>
            <person name="Warfsmann J."/>
            <person name="Weissenbach J."/>
            <person name="White D.D."/>
            <person name="White J.D."/>
            <person name="Wiley G.B."/>
            <person name="Wincker P."/>
            <person name="Xing Y."/>
            <person name="Yang L."/>
            <person name="Yao Z."/>
            <person name="Ying F."/>
            <person name="Zhai J."/>
            <person name="Zhou L."/>
            <person name="Zuber A."/>
            <person name="Denarie J."/>
            <person name="Dixon R.A."/>
            <person name="May G.D."/>
            <person name="Schwartz D.C."/>
            <person name="Rogers J."/>
            <person name="Quetier F."/>
            <person name="Town C.D."/>
            <person name="Roe B.A."/>
        </authorList>
    </citation>
    <scope>NUCLEOTIDE SEQUENCE [LARGE SCALE GENOMIC DNA]</scope>
    <source>
        <strain evidence="3">A17</strain>
        <strain evidence="4 5">cv. Jemalong A17</strain>
    </source>
</reference>
<dbReference type="eggNOG" id="KOG1075">
    <property type="taxonomic scope" value="Eukaryota"/>
</dbReference>
<dbReference type="InterPro" id="IPR000504">
    <property type="entry name" value="RRM_dom"/>
</dbReference>
<dbReference type="AlphaFoldDB" id="G7KRT9"/>
<dbReference type="Pfam" id="PF00076">
    <property type="entry name" value="RRM_1"/>
    <property type="match status" value="1"/>
</dbReference>
<dbReference type="EnsemblPlants" id="AES82110">
    <property type="protein sequence ID" value="AES82110"/>
    <property type="gene ID" value="MTR_7g108440"/>
</dbReference>
<evidence type="ECO:0000313" key="3">
    <source>
        <dbReference type="EMBL" id="AES82110.2"/>
    </source>
</evidence>
<keyword evidence="3" id="KW-0255">Endonuclease</keyword>
<organism evidence="3 5">
    <name type="scientific">Medicago truncatula</name>
    <name type="common">Barrel medic</name>
    <name type="synonym">Medicago tribuloides</name>
    <dbReference type="NCBI Taxonomy" id="3880"/>
    <lineage>
        <taxon>Eukaryota</taxon>
        <taxon>Viridiplantae</taxon>
        <taxon>Streptophyta</taxon>
        <taxon>Embryophyta</taxon>
        <taxon>Tracheophyta</taxon>
        <taxon>Spermatophyta</taxon>
        <taxon>Magnoliopsida</taxon>
        <taxon>eudicotyledons</taxon>
        <taxon>Gunneridae</taxon>
        <taxon>Pentapetalae</taxon>
        <taxon>rosids</taxon>
        <taxon>fabids</taxon>
        <taxon>Fabales</taxon>
        <taxon>Fabaceae</taxon>
        <taxon>Papilionoideae</taxon>
        <taxon>50 kb inversion clade</taxon>
        <taxon>NPAAA clade</taxon>
        <taxon>Hologalegina</taxon>
        <taxon>IRL clade</taxon>
        <taxon>Trifolieae</taxon>
        <taxon>Medicago</taxon>
    </lineage>
</organism>
<dbReference type="InterPro" id="IPR005135">
    <property type="entry name" value="Endo/exonuclease/phosphatase"/>
</dbReference>
<dbReference type="Gene3D" id="3.60.10.10">
    <property type="entry name" value="Endonuclease/exonuclease/phosphatase"/>
    <property type="match status" value="1"/>
</dbReference>
<dbReference type="SUPFAM" id="SSF54928">
    <property type="entry name" value="RNA-binding domain, RBD"/>
    <property type="match status" value="1"/>
</dbReference>
<keyword evidence="5" id="KW-1185">Reference proteome</keyword>
<sequence length="801" mass="90417">MSKEVVKGSSPSARLSDRDSISFFFTKFPEDAKHSELWKLFAKFGYVGKVFLAKKLDKWGRKFGFVKYKEVIYMEDLATRLEHVWFDNVRLKVNLARFGREERSLVAVQYGEERSGGGAALVIPGVSFKAAMTKVSGAAQTGGVESACLQVNPSEDMLRLLEAGYVGELRCIEDFIQVQQRFVMEGTGGVKIMGMGDSLVLLLESVSGAVGRAAKSHEMWWWGMFKSVKKWSPQCVAVKRRIWLKVFGIPLHVWDEELFKTIGAFLDKGDGSDFQTLGSGGGWWWWRGGRRWCMGKRMMDGKEVVGHVERVSIEQKEGNSDNFLFGQNKRELLEEVSLNSHDGQVPAVQNTFLVECSDVPFDVDKDICNGQLERRQLMTHVGPLSPNLVDFPPLRKALSSGHVPVLLLRTSSSMSMGNKNTTPGPCVAAVSDSVLITNKRTLKIKKKLRLEKQSRGPKGRNGALPISVSTPPSGIDLMTHDQFEVVPETQVDDVNVEVLAESKLEAIKKQVGVYQGGSMIVSTINIRGIEGGVKKRRIRELIRQNKVDFLAIQKTKLEDISSALCYNLWGSDDCQWYFHPSEGNSGGILSLWRKSYANEVSCFGGDGYVGVCFEWGVLRHKCIVINVYVKCDSMSKRRLWEAILEERCQRGNGAWCVLGDFNVVANSDERCGIHVESSSSQVVDMNWFNRFVTDMEVEDLNVVGRQFTWFHPNGVSMSRIDRVLISEEWMNVWGEATLWVLPRDVFDHCLLVLRGDGWDWGPKPFRFNNFWLTNYSFKGVVEEERCVWVDEFCVEIKAQES</sequence>
<dbReference type="Proteomes" id="UP000002051">
    <property type="component" value="Unassembled WGS sequence"/>
</dbReference>
<dbReference type="PROSITE" id="PS50102">
    <property type="entry name" value="RRM"/>
    <property type="match status" value="1"/>
</dbReference>
<dbReference type="STRING" id="3880.G7KRT9"/>
<keyword evidence="3" id="KW-0378">Hydrolase</keyword>
<dbReference type="InterPro" id="IPR035979">
    <property type="entry name" value="RBD_domain_sf"/>
</dbReference>
<dbReference type="SUPFAM" id="SSF56219">
    <property type="entry name" value="DNase I-like"/>
    <property type="match status" value="1"/>
</dbReference>
<dbReference type="PANTHER" id="PTHR33710">
    <property type="entry name" value="BNAC02G09200D PROTEIN"/>
    <property type="match status" value="1"/>
</dbReference>
<keyword evidence="1" id="KW-0694">RNA-binding</keyword>
<reference evidence="3 5" key="2">
    <citation type="journal article" date="2014" name="BMC Genomics">
        <title>An improved genome release (version Mt4.0) for the model legume Medicago truncatula.</title>
        <authorList>
            <person name="Tang H."/>
            <person name="Krishnakumar V."/>
            <person name="Bidwell S."/>
            <person name="Rosen B."/>
            <person name="Chan A."/>
            <person name="Zhou S."/>
            <person name="Gentzbittel L."/>
            <person name="Childs K.L."/>
            <person name="Yandell M."/>
            <person name="Gundlach H."/>
            <person name="Mayer K.F."/>
            <person name="Schwartz D.C."/>
            <person name="Town C.D."/>
        </authorList>
    </citation>
    <scope>GENOME REANNOTATION</scope>
    <source>
        <strain evidence="3">A17</strain>
        <strain evidence="4 5">cv. Jemalong A17</strain>
    </source>
</reference>
<evidence type="ECO:0000259" key="2">
    <source>
        <dbReference type="PROSITE" id="PS50102"/>
    </source>
</evidence>
<dbReference type="Pfam" id="PF03372">
    <property type="entry name" value="Exo_endo_phos"/>
    <property type="match status" value="1"/>
</dbReference>
<evidence type="ECO:0000313" key="5">
    <source>
        <dbReference type="Proteomes" id="UP000002051"/>
    </source>
</evidence>
<accession>G7KRT9</accession>
<evidence type="ECO:0000256" key="1">
    <source>
        <dbReference type="PROSITE-ProRule" id="PRU00176"/>
    </source>
</evidence>
<evidence type="ECO:0000313" key="4">
    <source>
        <dbReference type="EnsemblPlants" id="AES82110"/>
    </source>
</evidence>
<dbReference type="PaxDb" id="3880-AES82110"/>
<reference evidence="4" key="3">
    <citation type="submission" date="2015-04" db="UniProtKB">
        <authorList>
            <consortium name="EnsemblPlants"/>
        </authorList>
    </citation>
    <scope>IDENTIFICATION</scope>
    <source>
        <strain evidence="4">cv. Jemalong A17</strain>
    </source>
</reference>
<dbReference type="EMBL" id="CM001223">
    <property type="protein sequence ID" value="AES82110.2"/>
    <property type="molecule type" value="Genomic_DNA"/>
</dbReference>
<name>G7KRT9_MEDTR</name>
<dbReference type="CDD" id="cd00590">
    <property type="entry name" value="RRM_SF"/>
    <property type="match status" value="1"/>
</dbReference>
<dbReference type="PANTHER" id="PTHR33710:SF64">
    <property type="entry name" value="ENDONUCLEASE_EXONUCLEASE_PHOSPHATASE DOMAIN-CONTAINING PROTEIN"/>
    <property type="match status" value="1"/>
</dbReference>
<dbReference type="InterPro" id="IPR012677">
    <property type="entry name" value="Nucleotide-bd_a/b_plait_sf"/>
</dbReference>
<proteinExistence type="predicted"/>
<dbReference type="InterPro" id="IPR036691">
    <property type="entry name" value="Endo/exonu/phosph_ase_sf"/>
</dbReference>
<dbReference type="Gene3D" id="3.30.70.330">
    <property type="match status" value="1"/>
</dbReference>
<feature type="domain" description="RRM" evidence="2">
    <location>
        <begin position="21"/>
        <end position="98"/>
    </location>
</feature>
<dbReference type="GO" id="GO:0003723">
    <property type="term" value="F:RNA binding"/>
    <property type="evidence" value="ECO:0007669"/>
    <property type="project" value="UniProtKB-UniRule"/>
</dbReference>